<dbReference type="PANTHER" id="PTHR30069">
    <property type="entry name" value="TONB-DEPENDENT OUTER MEMBRANE RECEPTOR"/>
    <property type="match status" value="1"/>
</dbReference>
<gene>
    <name evidence="16" type="ordered locus">Tbd_1266</name>
</gene>
<dbReference type="AlphaFoldDB" id="Q3SJE5"/>
<evidence type="ECO:0000256" key="9">
    <source>
        <dbReference type="ARBA" id="ARBA00023170"/>
    </source>
</evidence>
<comment type="similarity">
    <text evidence="2 11 12">Belongs to the TonB-dependent receptor family.</text>
</comment>
<organism evidence="16 17">
    <name type="scientific">Thiobacillus denitrificans (strain ATCC 25259 / T1)</name>
    <dbReference type="NCBI Taxonomy" id="292415"/>
    <lineage>
        <taxon>Bacteria</taxon>
        <taxon>Pseudomonadati</taxon>
        <taxon>Pseudomonadota</taxon>
        <taxon>Betaproteobacteria</taxon>
        <taxon>Nitrosomonadales</taxon>
        <taxon>Thiobacillaceae</taxon>
        <taxon>Thiobacillus</taxon>
    </lineage>
</organism>
<evidence type="ECO:0000259" key="15">
    <source>
        <dbReference type="Pfam" id="PF07715"/>
    </source>
</evidence>
<keyword evidence="17" id="KW-1185">Reference proteome</keyword>
<evidence type="ECO:0000256" key="7">
    <source>
        <dbReference type="ARBA" id="ARBA00023077"/>
    </source>
</evidence>
<dbReference type="PROSITE" id="PS52016">
    <property type="entry name" value="TONB_DEPENDENT_REC_3"/>
    <property type="match status" value="1"/>
</dbReference>
<dbReference type="PANTHER" id="PTHR30069:SF29">
    <property type="entry name" value="HEMOGLOBIN AND HEMOGLOBIN-HAPTOGLOBIN-BINDING PROTEIN 1-RELATED"/>
    <property type="match status" value="1"/>
</dbReference>
<proteinExistence type="inferred from homology"/>
<feature type="domain" description="TonB-dependent receptor-like beta-barrel" evidence="14">
    <location>
        <begin position="262"/>
        <end position="640"/>
    </location>
</feature>
<accession>Q3SJE5</accession>
<keyword evidence="10 11" id="KW-0998">Cell outer membrane</keyword>
<keyword evidence="3 11" id="KW-0813">Transport</keyword>
<keyword evidence="6 13" id="KW-0732">Signal</keyword>
<evidence type="ECO:0000313" key="16">
    <source>
        <dbReference type="EMBL" id="AAZ97219.1"/>
    </source>
</evidence>
<dbReference type="GO" id="GO:0009279">
    <property type="term" value="C:cell outer membrane"/>
    <property type="evidence" value="ECO:0007669"/>
    <property type="project" value="UniProtKB-SubCell"/>
</dbReference>
<dbReference type="Proteomes" id="UP000008291">
    <property type="component" value="Chromosome"/>
</dbReference>
<dbReference type="InterPro" id="IPR039426">
    <property type="entry name" value="TonB-dep_rcpt-like"/>
</dbReference>
<dbReference type="Pfam" id="PF07715">
    <property type="entry name" value="Plug"/>
    <property type="match status" value="1"/>
</dbReference>
<evidence type="ECO:0000256" key="12">
    <source>
        <dbReference type="RuleBase" id="RU003357"/>
    </source>
</evidence>
<dbReference type="InterPro" id="IPR000531">
    <property type="entry name" value="Beta-barrel_TonB"/>
</dbReference>
<evidence type="ECO:0000256" key="5">
    <source>
        <dbReference type="ARBA" id="ARBA00022692"/>
    </source>
</evidence>
<evidence type="ECO:0000256" key="10">
    <source>
        <dbReference type="ARBA" id="ARBA00023237"/>
    </source>
</evidence>
<evidence type="ECO:0000256" key="13">
    <source>
        <dbReference type="SAM" id="SignalP"/>
    </source>
</evidence>
<dbReference type="CDD" id="cd01347">
    <property type="entry name" value="ligand_gated_channel"/>
    <property type="match status" value="1"/>
</dbReference>
<evidence type="ECO:0000256" key="1">
    <source>
        <dbReference type="ARBA" id="ARBA00004571"/>
    </source>
</evidence>
<comment type="subcellular location">
    <subcellularLocation>
        <location evidence="1 11">Cell outer membrane</location>
        <topology evidence="1 11">Multi-pass membrane protein</topology>
    </subcellularLocation>
</comment>
<reference evidence="16 17" key="1">
    <citation type="journal article" date="2006" name="J. Bacteriol.">
        <title>The genome sequence of the obligately chemolithoautotrophic, facultatively anaerobic bacterium Thiobacillus denitrificans.</title>
        <authorList>
            <person name="Beller H.R."/>
            <person name="Chain P.S."/>
            <person name="Letain T.E."/>
            <person name="Chakicherla A."/>
            <person name="Larimer F.W."/>
            <person name="Richardson P.M."/>
            <person name="Coleman M.A."/>
            <person name="Wood A.P."/>
            <person name="Kelly D.P."/>
        </authorList>
    </citation>
    <scope>NUCLEOTIDE SEQUENCE [LARGE SCALE GENOMIC DNA]</scope>
    <source>
        <strain evidence="16 17">ATCC 25259</strain>
    </source>
</reference>
<keyword evidence="5 11" id="KW-0812">Transmembrane</keyword>
<dbReference type="GO" id="GO:0015344">
    <property type="term" value="F:siderophore uptake transmembrane transporter activity"/>
    <property type="evidence" value="ECO:0007669"/>
    <property type="project" value="TreeGrafter"/>
</dbReference>
<evidence type="ECO:0000259" key="14">
    <source>
        <dbReference type="Pfam" id="PF00593"/>
    </source>
</evidence>
<protein>
    <submittedName>
        <fullName evidence="16">Probable TonB-dependent iron complex outermembrane receptor protein</fullName>
    </submittedName>
</protein>
<dbReference type="KEGG" id="tbd:Tbd_1266"/>
<feature type="chain" id="PRO_5004229028" evidence="13">
    <location>
        <begin position="44"/>
        <end position="673"/>
    </location>
</feature>
<dbReference type="eggNOG" id="COG4771">
    <property type="taxonomic scope" value="Bacteria"/>
</dbReference>
<dbReference type="InterPro" id="IPR012910">
    <property type="entry name" value="Plug_dom"/>
</dbReference>
<evidence type="ECO:0000256" key="4">
    <source>
        <dbReference type="ARBA" id="ARBA00022452"/>
    </source>
</evidence>
<dbReference type="EMBL" id="CP000116">
    <property type="protein sequence ID" value="AAZ97219.1"/>
    <property type="molecule type" value="Genomic_DNA"/>
</dbReference>
<keyword evidence="9 16" id="KW-0675">Receptor</keyword>
<dbReference type="InterPro" id="IPR036942">
    <property type="entry name" value="Beta-barrel_TonB_sf"/>
</dbReference>
<dbReference type="Pfam" id="PF00593">
    <property type="entry name" value="TonB_dep_Rec_b-barrel"/>
    <property type="match status" value="1"/>
</dbReference>
<evidence type="ECO:0000256" key="6">
    <source>
        <dbReference type="ARBA" id="ARBA00022729"/>
    </source>
</evidence>
<feature type="domain" description="TonB-dependent receptor plug" evidence="15">
    <location>
        <begin position="73"/>
        <end position="184"/>
    </location>
</feature>
<dbReference type="STRING" id="292415.Tbd_1266"/>
<feature type="signal peptide" evidence="13">
    <location>
        <begin position="1"/>
        <end position="43"/>
    </location>
</feature>
<sequence length="673" mass="73585">MSRFPKHLSALPRPNHAPRTSGRLRALSFLLPALPLLAGPVQASPLDLDITQMSLEQLMEISVTGASKYEQKQSEVAAAVSVITRDEIRTYGWRTLAEALASLPGVHTTYDRQYSYVGARGFGLPGDFNSRLLLTVDGNRANEVVYGTALMGREFLVDLDLVERIEYIPGPGGAVYGQNALFGVVNVVTRTGADVNGGEVALAHSTLDSGNEGRATWGGVLDNGVDVLLSASAYEAEGRDLYFDYGSSGVAGVASGMDGERDKQFFGRAGRGPWSFDFSYGERRKDDPIAAYKSDPLVPGQYAEDRHLLTQLQYQDRFAGGTLQVSGRLFLGRERFRGLFHRSGDAHRYAFSSDWQGMEVRLVSTARADHKTMFGFEYQDNARQDQSVVGAAAGVMIPGAGWRAGVYAQDEWTLTETLSATLGVRADRSDVSGSALSPRLALVWQMTPDTTLKAMYGRAFRAPNALESNLGDGVTQLPNPNLDAERIDTLELLAEQRVTPSLRLRATAYRWTMQGLVTLAGLPGGFTQYQNGADIEARGVELSADKTWDWGGRIRGSLSRQDACYADGPVLLNSPRLLGKLNVSSPVPQTGLRLGYELQYSADRRAVDGTDVPGYWLSNLNLVADKWARGLELSLGLYNLLDRDYAQPGSAFNWQNVFEQDGRSARLKAVYRF</sequence>
<evidence type="ECO:0000256" key="8">
    <source>
        <dbReference type="ARBA" id="ARBA00023136"/>
    </source>
</evidence>
<name>Q3SJE5_THIDA</name>
<evidence type="ECO:0000313" key="17">
    <source>
        <dbReference type="Proteomes" id="UP000008291"/>
    </source>
</evidence>
<keyword evidence="8 11" id="KW-0472">Membrane</keyword>
<evidence type="ECO:0000256" key="11">
    <source>
        <dbReference type="PROSITE-ProRule" id="PRU01360"/>
    </source>
</evidence>
<dbReference type="SUPFAM" id="SSF56935">
    <property type="entry name" value="Porins"/>
    <property type="match status" value="1"/>
</dbReference>
<evidence type="ECO:0000256" key="3">
    <source>
        <dbReference type="ARBA" id="ARBA00022448"/>
    </source>
</evidence>
<dbReference type="Gene3D" id="2.170.130.10">
    <property type="entry name" value="TonB-dependent receptor, plug domain"/>
    <property type="match status" value="1"/>
</dbReference>
<dbReference type="GO" id="GO:0044718">
    <property type="term" value="P:siderophore transmembrane transport"/>
    <property type="evidence" value="ECO:0007669"/>
    <property type="project" value="TreeGrafter"/>
</dbReference>
<keyword evidence="7 12" id="KW-0798">TonB box</keyword>
<evidence type="ECO:0000256" key="2">
    <source>
        <dbReference type="ARBA" id="ARBA00009810"/>
    </source>
</evidence>
<dbReference type="Gene3D" id="2.40.170.20">
    <property type="entry name" value="TonB-dependent receptor, beta-barrel domain"/>
    <property type="match status" value="1"/>
</dbReference>
<dbReference type="HOGENOM" id="CLU_008287_18_0_4"/>
<dbReference type="InterPro" id="IPR037066">
    <property type="entry name" value="Plug_dom_sf"/>
</dbReference>
<keyword evidence="4 11" id="KW-1134">Transmembrane beta strand</keyword>